<proteinExistence type="inferred from homology"/>
<dbReference type="RefSeq" id="WP_189775010.1">
    <property type="nucleotide sequence ID" value="NZ_BNCK01000018.1"/>
</dbReference>
<gene>
    <name evidence="11" type="ORF">GCM10017161_42830</name>
</gene>
<comment type="similarity">
    <text evidence="1 9">Belongs to the alkaline phosphatase family.</text>
</comment>
<reference evidence="11" key="2">
    <citation type="submission" date="2020-09" db="EMBL/GenBank/DDBJ databases">
        <authorList>
            <person name="Sun Q."/>
            <person name="Kim S."/>
        </authorList>
    </citation>
    <scope>NUCLEOTIDE SEQUENCE</scope>
    <source>
        <strain evidence="11">KCTC 42731</strain>
    </source>
</reference>
<evidence type="ECO:0000256" key="7">
    <source>
        <dbReference type="PIRSR" id="PIRSR601952-1"/>
    </source>
</evidence>
<protein>
    <submittedName>
        <fullName evidence="11">Alkaline phosphatase</fullName>
    </submittedName>
</protein>
<feature type="binding site" evidence="8">
    <location>
        <position position="423"/>
    </location>
    <ligand>
        <name>Zn(2+)</name>
        <dbReference type="ChEBI" id="CHEBI:29105"/>
        <label>2</label>
    </ligand>
</feature>
<comment type="caution">
    <text evidence="11">The sequence shown here is derived from an EMBL/GenBank/DDBJ whole genome shotgun (WGS) entry which is preliminary data.</text>
</comment>
<dbReference type="PANTHER" id="PTHR11596:SF5">
    <property type="entry name" value="ALKALINE PHOSPHATASE"/>
    <property type="match status" value="1"/>
</dbReference>
<keyword evidence="6 8" id="KW-0460">Magnesium</keyword>
<feature type="binding site" evidence="8">
    <location>
        <position position="41"/>
    </location>
    <ligand>
        <name>Mg(2+)</name>
        <dbReference type="ChEBI" id="CHEBI:18420"/>
    </ligand>
</feature>
<feature type="binding site" evidence="8">
    <location>
        <position position="264"/>
    </location>
    <ligand>
        <name>Zn(2+)</name>
        <dbReference type="ChEBI" id="CHEBI:29105"/>
        <label>2</label>
    </ligand>
</feature>
<evidence type="ECO:0000256" key="3">
    <source>
        <dbReference type="ARBA" id="ARBA00022723"/>
    </source>
</evidence>
<dbReference type="AlphaFoldDB" id="A0A919BRQ2"/>
<dbReference type="SMART" id="SM00098">
    <property type="entry name" value="alkPPc"/>
    <property type="match status" value="1"/>
</dbReference>
<feature type="binding site" evidence="8">
    <location>
        <position position="41"/>
    </location>
    <ligand>
        <name>Zn(2+)</name>
        <dbReference type="ChEBI" id="CHEBI:29105"/>
        <label>2</label>
    </ligand>
</feature>
<keyword evidence="5 8" id="KW-0862">Zinc</keyword>
<comment type="cofactor">
    <cofactor evidence="8">
        <name>Zn(2+)</name>
        <dbReference type="ChEBI" id="CHEBI:29105"/>
    </cofactor>
    <text evidence="8">Binds 2 Zn(2+) ions.</text>
</comment>
<keyword evidence="4" id="KW-0378">Hydrolase</keyword>
<dbReference type="SUPFAM" id="SSF53649">
    <property type="entry name" value="Alkaline phosphatase-like"/>
    <property type="match status" value="1"/>
</dbReference>
<evidence type="ECO:0000256" key="9">
    <source>
        <dbReference type="RuleBase" id="RU003946"/>
    </source>
</evidence>
<dbReference type="EMBL" id="BNCK01000018">
    <property type="protein sequence ID" value="GHG08477.1"/>
    <property type="molecule type" value="Genomic_DNA"/>
</dbReference>
<feature type="coiled-coil region" evidence="10">
    <location>
        <begin position="358"/>
        <end position="408"/>
    </location>
</feature>
<keyword evidence="10" id="KW-0175">Coiled coil</keyword>
<evidence type="ECO:0000256" key="5">
    <source>
        <dbReference type="ARBA" id="ARBA00022833"/>
    </source>
</evidence>
<organism evidence="11 12">
    <name type="scientific">Thalassotalea marina</name>
    <dbReference type="NCBI Taxonomy" id="1673741"/>
    <lineage>
        <taxon>Bacteria</taxon>
        <taxon>Pseudomonadati</taxon>
        <taxon>Pseudomonadota</taxon>
        <taxon>Gammaproteobacteria</taxon>
        <taxon>Alteromonadales</taxon>
        <taxon>Colwelliaceae</taxon>
        <taxon>Thalassotalea</taxon>
    </lineage>
</organism>
<feature type="active site" description="Phosphoserine intermediate" evidence="7">
    <location>
        <position position="90"/>
    </location>
</feature>
<reference evidence="11" key="1">
    <citation type="journal article" date="2014" name="Int. J. Syst. Evol. Microbiol.">
        <title>Complete genome sequence of Corynebacterium casei LMG S-19264T (=DSM 44701T), isolated from a smear-ripened cheese.</title>
        <authorList>
            <consortium name="US DOE Joint Genome Institute (JGI-PGF)"/>
            <person name="Walter F."/>
            <person name="Albersmeier A."/>
            <person name="Kalinowski J."/>
            <person name="Ruckert C."/>
        </authorList>
    </citation>
    <scope>NUCLEOTIDE SEQUENCE</scope>
    <source>
        <strain evidence="11">KCTC 42731</strain>
    </source>
</reference>
<keyword evidence="3 8" id="KW-0479">Metal-binding</keyword>
<dbReference type="InterPro" id="IPR017850">
    <property type="entry name" value="Alkaline_phosphatase_core_sf"/>
</dbReference>
<evidence type="ECO:0000256" key="1">
    <source>
        <dbReference type="ARBA" id="ARBA00005984"/>
    </source>
</evidence>
<dbReference type="PROSITE" id="PS51257">
    <property type="entry name" value="PROKAR_LIPOPROTEIN"/>
    <property type="match status" value="1"/>
</dbReference>
<dbReference type="InterPro" id="IPR001952">
    <property type="entry name" value="Alkaline_phosphatase"/>
</dbReference>
<dbReference type="PANTHER" id="PTHR11596">
    <property type="entry name" value="ALKALINE PHOSPHATASE"/>
    <property type="match status" value="1"/>
</dbReference>
<evidence type="ECO:0000256" key="6">
    <source>
        <dbReference type="ARBA" id="ARBA00022842"/>
    </source>
</evidence>
<dbReference type="Gene3D" id="3.40.720.10">
    <property type="entry name" value="Alkaline Phosphatase, subunit A"/>
    <property type="match status" value="1"/>
</dbReference>
<dbReference type="PRINTS" id="PR00113">
    <property type="entry name" value="ALKPHPHTASE"/>
</dbReference>
<keyword evidence="12" id="KW-1185">Reference proteome</keyword>
<dbReference type="Gene3D" id="1.10.60.40">
    <property type="match status" value="1"/>
</dbReference>
<feature type="binding site" evidence="8">
    <location>
        <position position="259"/>
    </location>
    <ligand>
        <name>Mg(2+)</name>
        <dbReference type="ChEBI" id="CHEBI:18420"/>
    </ligand>
</feature>
<evidence type="ECO:0000256" key="2">
    <source>
        <dbReference type="ARBA" id="ARBA00022553"/>
    </source>
</evidence>
<feature type="binding site" evidence="8">
    <location>
        <position position="268"/>
    </location>
    <ligand>
        <name>Zn(2+)</name>
        <dbReference type="ChEBI" id="CHEBI:29105"/>
        <label>2</label>
    </ligand>
</feature>
<name>A0A919BRQ2_9GAMM</name>
<accession>A0A919BRQ2</accession>
<evidence type="ECO:0000313" key="12">
    <source>
        <dbReference type="Proteomes" id="UP000623842"/>
    </source>
</evidence>
<evidence type="ECO:0000256" key="10">
    <source>
        <dbReference type="SAM" id="Coils"/>
    </source>
</evidence>
<dbReference type="InterPro" id="IPR018299">
    <property type="entry name" value="Alkaline_phosphatase_AS"/>
</dbReference>
<evidence type="ECO:0000256" key="8">
    <source>
        <dbReference type="PIRSR" id="PIRSR601952-2"/>
    </source>
</evidence>
<feature type="binding site" evidence="8">
    <location>
        <position position="307"/>
    </location>
    <ligand>
        <name>Zn(2+)</name>
        <dbReference type="ChEBI" id="CHEBI:29105"/>
        <label>2</label>
    </ligand>
</feature>
<feature type="binding site" evidence="8">
    <location>
        <position position="306"/>
    </location>
    <ligand>
        <name>Zn(2+)</name>
        <dbReference type="ChEBI" id="CHEBI:29105"/>
        <label>2</label>
    </ligand>
</feature>
<dbReference type="Proteomes" id="UP000623842">
    <property type="component" value="Unassembled WGS sequence"/>
</dbReference>
<evidence type="ECO:0000256" key="4">
    <source>
        <dbReference type="ARBA" id="ARBA00022801"/>
    </source>
</evidence>
<comment type="cofactor">
    <cofactor evidence="8">
        <name>Mg(2+)</name>
        <dbReference type="ChEBI" id="CHEBI:18420"/>
    </cofactor>
    <text evidence="8">Binds 1 Mg(2+) ion.</text>
</comment>
<dbReference type="CDD" id="cd16012">
    <property type="entry name" value="ALP"/>
    <property type="match status" value="1"/>
</dbReference>
<evidence type="ECO:0000313" key="11">
    <source>
        <dbReference type="EMBL" id="GHG08477.1"/>
    </source>
</evidence>
<feature type="binding site" evidence="8">
    <location>
        <position position="141"/>
    </location>
    <ligand>
        <name>Mg(2+)</name>
        <dbReference type="ChEBI" id="CHEBI:18420"/>
    </ligand>
</feature>
<dbReference type="GO" id="GO:0004035">
    <property type="term" value="F:alkaline phosphatase activity"/>
    <property type="evidence" value="ECO:0007669"/>
    <property type="project" value="TreeGrafter"/>
</dbReference>
<dbReference type="PROSITE" id="PS00123">
    <property type="entry name" value="ALKALINE_PHOSPHATASE"/>
    <property type="match status" value="1"/>
</dbReference>
<feature type="binding site" evidence="8">
    <location>
        <position position="143"/>
    </location>
    <ligand>
        <name>Mg(2+)</name>
        <dbReference type="ChEBI" id="CHEBI:18420"/>
    </ligand>
</feature>
<keyword evidence="2" id="KW-0597">Phosphoprotein</keyword>
<dbReference type="GO" id="GO:0046872">
    <property type="term" value="F:metal ion binding"/>
    <property type="evidence" value="ECO:0007669"/>
    <property type="project" value="UniProtKB-KW"/>
</dbReference>
<sequence length="459" mass="49891">MKKLLTAIAVTSLVAGCVATSESANVKPEPKIKNVIMIVSDGMGPAYTSGYRYYADNPATPEIESTIFDQHLVGMASTYPARVSGYVTDSAASATALASGIKSYNSAIGVDEHKQPVESVLQRAKSKGMRTGVVVTSQVNHATPASYITHNESRRNYNAIADSYVDNGINVDVLLGGGWQYFIRDDRNLVNEFKQAGFHYVDNYQALSTSPSDKPLLGLFADVGLPPALDDSNSNRLLTMTKSALKHLENPEGFFMLIEASQVDWAGHGNDINSAMAEMADLSSTMKFLAQYVKQNPDTQVILTADHSTGGLTIAANGEYKWEPSLIRSMTESTASIAKYFSENEITRERVKAKFSAAEVSDKELQQLISAKEKAKNDLAAYQALPDAERAKKRKPNMQNTINRALNKFIDGKTNTGWTTSGHTADDVQVFAIGQASDNFSGLIDNTEIAKGIFKLLEK</sequence>
<dbReference type="Pfam" id="PF00245">
    <property type="entry name" value="Alk_phosphatase"/>
    <property type="match status" value="1"/>
</dbReference>